<accession>A0ABY8NRF6</accession>
<gene>
    <name evidence="1" type="ORF">QE258_04805</name>
</gene>
<organism evidence="1 2">
    <name type="scientific">Arsenophonus nasoniae</name>
    <name type="common">son-killer infecting Nasonia vitripennis</name>
    <dbReference type="NCBI Taxonomy" id="638"/>
    <lineage>
        <taxon>Bacteria</taxon>
        <taxon>Pseudomonadati</taxon>
        <taxon>Pseudomonadota</taxon>
        <taxon>Gammaproteobacteria</taxon>
        <taxon>Enterobacterales</taxon>
        <taxon>Morganellaceae</taxon>
        <taxon>Arsenophonus</taxon>
    </lineage>
</organism>
<reference evidence="1" key="1">
    <citation type="submission" date="2023-04" db="EMBL/GenBank/DDBJ databases">
        <title>Genome dynamics across the evolutionary transition to endosymbiosis.</title>
        <authorList>
            <person name="Siozios S."/>
            <person name="Nadal-Jimenez P."/>
            <person name="Azagi T."/>
            <person name="Sprong H."/>
            <person name="Frost C.L."/>
            <person name="Parratt S.R."/>
            <person name="Taylor G."/>
            <person name="Brettell L."/>
            <person name="Lew K.C."/>
            <person name="Croft L."/>
            <person name="King K.C."/>
            <person name="Brockhurst M.A."/>
            <person name="Hypsa V."/>
            <person name="Novakova E."/>
            <person name="Darby A.C."/>
            <person name="Hurst G.D.D."/>
        </authorList>
    </citation>
    <scope>NUCLEOTIDE SEQUENCE</scope>
    <source>
        <strain evidence="1">ANv_CAN</strain>
    </source>
</reference>
<dbReference type="EMBL" id="CP123523">
    <property type="protein sequence ID" value="WGM06644.1"/>
    <property type="molecule type" value="Genomic_DNA"/>
</dbReference>
<name>A0ABY8NRF6_9GAMM</name>
<sequence length="63" mass="7635">MTTHEFFCWRVAEAYMYYLMATNRRPVYRYETGDIEVSCHFLMPLLDGYLGDRKRRNGELSFI</sequence>
<evidence type="ECO:0000313" key="1">
    <source>
        <dbReference type="EMBL" id="WGM06644.1"/>
    </source>
</evidence>
<dbReference type="Proteomes" id="UP001177592">
    <property type="component" value="Chromosome"/>
</dbReference>
<dbReference type="RefSeq" id="WP_280632416.1">
    <property type="nucleotide sequence ID" value="NZ_CP123523.1"/>
</dbReference>
<proteinExistence type="predicted"/>
<evidence type="ECO:0000313" key="2">
    <source>
        <dbReference type="Proteomes" id="UP001177592"/>
    </source>
</evidence>
<protein>
    <submittedName>
        <fullName evidence="1">Uncharacterized protein</fullName>
    </submittedName>
</protein>
<keyword evidence="2" id="KW-1185">Reference proteome</keyword>